<evidence type="ECO:0008006" key="3">
    <source>
        <dbReference type="Google" id="ProtNLM"/>
    </source>
</evidence>
<dbReference type="KEGG" id="noj:EJ995_06025"/>
<dbReference type="RefSeq" id="WP_126446616.1">
    <property type="nucleotide sequence ID" value="NZ_CP034549.1"/>
</dbReference>
<name>A0A3S9MXD5_9FLAO</name>
<sequence length="769" mass="86124">MKYLYLLFLSFGVFSAAQENVAKSINTTAYKDHYNVPHEALYLHLNKNVVVPSEPIGYSIYVKDIAQSGIDTLATNVYVTLENDQGKRVVSDLNLLSKGYGHGLITTDSLETGNYILKAFTGWMRNFDNPHFFQETITIVDPTENITRANAAREFDIQLMPEGGHLVEGIPNTVGVVIKDQYGQGVATKGIVVNDDNTITTFNTDSRGLGRFTLFPQGVKQYICKVNLNDKSLTEVLPMAKNEGYNLQLIPWSSDITIQLNRRNRNDKDVKVILHKGQKLVVYDPVFVDDKAVYSLKKSTLPTGVNKVTVIENGKEVLSRTLFNDYDFEVLDVSNPSVIVEQDSLSLYVSAVKNSGDLVSSISVLPAGSVAYNNDASIVSSFILRPYIKGSVQDPNYYFENMDRRKLYDLDNLLITQGWSAYKWEDYKEVNVKYPYEEGIGARIAVNGKVQESYFVLPLKNSSSSLFTKDELDESRTFMLKGLTPTNKEQLKVSATKKNQRPVKPSLAPTFYPSIVPDFDNSYDYILSNDLPQIESGQMISSFSSGTTQLSEVLVKAKAREERRQKLVDESFNQVYVFNEADRRNTLNLALWLNQHGFIANQDGGFLTVSNRNPQSINASVEPLFVVDDVIYNDPSILGNLDMNTVDYIEINRQGSGYGFRGSGGVIIINTDPTLSSVNSTNANVSSYKFPITFKKPQEYFKPAYLSTQTDVFQKLGAIHWEPRVNLTGESIEKIKFTSQYRGDALMIVEGMNADGALVSRIVKFNIPE</sequence>
<keyword evidence="2" id="KW-1185">Reference proteome</keyword>
<dbReference type="EMBL" id="CP034549">
    <property type="protein sequence ID" value="AZQ43807.1"/>
    <property type="molecule type" value="Genomic_DNA"/>
</dbReference>
<dbReference type="InterPro" id="IPR037066">
    <property type="entry name" value="Plug_dom_sf"/>
</dbReference>
<accession>A0A3S9MXD5</accession>
<evidence type="ECO:0000313" key="2">
    <source>
        <dbReference type="Proteomes" id="UP000279600"/>
    </source>
</evidence>
<dbReference type="OrthoDB" id="679547at2"/>
<dbReference type="Proteomes" id="UP000279600">
    <property type="component" value="Chromosome"/>
</dbReference>
<organism evidence="1 2">
    <name type="scientific">Nonlabens ponticola</name>
    <dbReference type="NCBI Taxonomy" id="2496866"/>
    <lineage>
        <taxon>Bacteria</taxon>
        <taxon>Pseudomonadati</taxon>
        <taxon>Bacteroidota</taxon>
        <taxon>Flavobacteriia</taxon>
        <taxon>Flavobacteriales</taxon>
        <taxon>Flavobacteriaceae</taxon>
        <taxon>Nonlabens</taxon>
    </lineage>
</organism>
<reference evidence="1 2" key="1">
    <citation type="submission" date="2018-12" db="EMBL/GenBank/DDBJ databases">
        <title>Complete genome of Nonlabens sp. MJ115.</title>
        <authorList>
            <person name="Choi H.S."/>
            <person name="Jung J."/>
        </authorList>
    </citation>
    <scope>NUCLEOTIDE SEQUENCE [LARGE SCALE GENOMIC DNA]</scope>
    <source>
        <strain evidence="1 2">MJ115</strain>
    </source>
</reference>
<proteinExistence type="predicted"/>
<dbReference type="AlphaFoldDB" id="A0A3S9MXD5"/>
<gene>
    <name evidence="1" type="ORF">EJ995_06025</name>
</gene>
<dbReference type="Gene3D" id="2.170.130.10">
    <property type="entry name" value="TonB-dependent receptor, plug domain"/>
    <property type="match status" value="1"/>
</dbReference>
<evidence type="ECO:0000313" key="1">
    <source>
        <dbReference type="EMBL" id="AZQ43807.1"/>
    </source>
</evidence>
<protein>
    <recommendedName>
        <fullName evidence="3">TonB-dependent receptor plug domain-containing protein</fullName>
    </recommendedName>
</protein>